<dbReference type="SUPFAM" id="SSF51219">
    <property type="entry name" value="TRAP-like"/>
    <property type="match status" value="1"/>
</dbReference>
<dbReference type="OrthoDB" id="1705416at2759"/>
<proteinExistence type="inferred from homology"/>
<dbReference type="Pfam" id="PF01987">
    <property type="entry name" value="AIM24"/>
    <property type="match status" value="1"/>
</dbReference>
<dbReference type="InterPro" id="IPR002838">
    <property type="entry name" value="AIM24"/>
</dbReference>
<keyword evidence="1" id="KW-0496">Mitochondrion</keyword>
<dbReference type="InterPro" id="IPR016031">
    <property type="entry name" value="Trp_RNA-bd_attenuator-like_dom"/>
</dbReference>
<gene>
    <name evidence="2" type="ORF">ASPGLDRAFT_135901</name>
</gene>
<dbReference type="RefSeq" id="XP_022396617.1">
    <property type="nucleotide sequence ID" value="XM_022541419.1"/>
</dbReference>
<dbReference type="Proteomes" id="UP000184300">
    <property type="component" value="Unassembled WGS sequence"/>
</dbReference>
<dbReference type="GO" id="GO:0005739">
    <property type="term" value="C:mitochondrion"/>
    <property type="evidence" value="ECO:0007669"/>
    <property type="project" value="UniProtKB-SubCell"/>
</dbReference>
<sequence>MIALVDEKLKPYLEELEKSRAITQKLEEGYTPKDITGVYNGGSYVATNNDSGSLLTVKLGGDVPLIAKPGAMVAMDPSMNLRGQLSFSWMKLLMRSGFSKSKITGNGEVMLAPSSLGSIGVIRVNTVEPNPVKDRDPPFTSEWKVGRDAFLAATHAVDSDYKTQNLLQAVFSGEGFFVYTFRGWGPLFVQGLGGIIEKEIKSDETFTIDNGYLVAWNCKYKIERVASGGIISGISSREGLACKFMGPGTVFYQTRKIQDVAAHLKKANR</sequence>
<accession>A0A1L9V7T4</accession>
<dbReference type="STRING" id="1160497.A0A1L9V7T4"/>
<evidence type="ECO:0000256" key="1">
    <source>
        <dbReference type="RuleBase" id="RU363045"/>
    </source>
</evidence>
<dbReference type="EMBL" id="KV878914">
    <property type="protein sequence ID" value="OJJ79919.1"/>
    <property type="molecule type" value="Genomic_DNA"/>
</dbReference>
<comment type="similarity">
    <text evidence="1">Belongs to the AIM24 family.</text>
</comment>
<dbReference type="PANTHER" id="PTHR43657">
    <property type="entry name" value="TRYPTOPHAN RNA-BINDING ATTENUATOR PROTEIN-LIKE PROTEIN"/>
    <property type="match status" value="1"/>
</dbReference>
<dbReference type="GeneID" id="34457680"/>
<dbReference type="PANTHER" id="PTHR43657:SF1">
    <property type="entry name" value="ALTERED INHERITANCE OF MITOCHONDRIA PROTEIN 24, MITOCHONDRIAL"/>
    <property type="match status" value="1"/>
</dbReference>
<evidence type="ECO:0000313" key="3">
    <source>
        <dbReference type="Proteomes" id="UP000184300"/>
    </source>
</evidence>
<keyword evidence="3" id="KW-1185">Reference proteome</keyword>
<dbReference type="InterPro" id="IPR036983">
    <property type="entry name" value="AIM24_sf"/>
</dbReference>
<protein>
    <recommendedName>
        <fullName evidence="1">Altered inheritance of mitochondria protein 24, mitochondrial</fullName>
    </recommendedName>
</protein>
<organism evidence="2 3">
    <name type="scientific">Aspergillus glaucus CBS 516.65</name>
    <dbReference type="NCBI Taxonomy" id="1160497"/>
    <lineage>
        <taxon>Eukaryota</taxon>
        <taxon>Fungi</taxon>
        <taxon>Dikarya</taxon>
        <taxon>Ascomycota</taxon>
        <taxon>Pezizomycotina</taxon>
        <taxon>Eurotiomycetes</taxon>
        <taxon>Eurotiomycetidae</taxon>
        <taxon>Eurotiales</taxon>
        <taxon>Aspergillaceae</taxon>
        <taxon>Aspergillus</taxon>
        <taxon>Aspergillus subgen. Aspergillus</taxon>
    </lineage>
</organism>
<dbReference type="VEuPathDB" id="FungiDB:ASPGLDRAFT_135901"/>
<name>A0A1L9V7T4_ASPGL</name>
<reference evidence="3" key="1">
    <citation type="journal article" date="2017" name="Genome Biol.">
        <title>Comparative genomics reveals high biological diversity and specific adaptations in the industrially and medically important fungal genus Aspergillus.</title>
        <authorList>
            <person name="de Vries R.P."/>
            <person name="Riley R."/>
            <person name="Wiebenga A."/>
            <person name="Aguilar-Osorio G."/>
            <person name="Amillis S."/>
            <person name="Uchima C.A."/>
            <person name="Anderluh G."/>
            <person name="Asadollahi M."/>
            <person name="Askin M."/>
            <person name="Barry K."/>
            <person name="Battaglia E."/>
            <person name="Bayram O."/>
            <person name="Benocci T."/>
            <person name="Braus-Stromeyer S.A."/>
            <person name="Caldana C."/>
            <person name="Canovas D."/>
            <person name="Cerqueira G.C."/>
            <person name="Chen F."/>
            <person name="Chen W."/>
            <person name="Choi C."/>
            <person name="Clum A."/>
            <person name="Dos Santos R.A."/>
            <person name="Damasio A.R."/>
            <person name="Diallinas G."/>
            <person name="Emri T."/>
            <person name="Fekete E."/>
            <person name="Flipphi M."/>
            <person name="Freyberg S."/>
            <person name="Gallo A."/>
            <person name="Gournas C."/>
            <person name="Habgood R."/>
            <person name="Hainaut M."/>
            <person name="Harispe M.L."/>
            <person name="Henrissat B."/>
            <person name="Hilden K.S."/>
            <person name="Hope R."/>
            <person name="Hossain A."/>
            <person name="Karabika E."/>
            <person name="Karaffa L."/>
            <person name="Karanyi Z."/>
            <person name="Krasevec N."/>
            <person name="Kuo A."/>
            <person name="Kusch H."/>
            <person name="LaButti K."/>
            <person name="Lagendijk E.L."/>
            <person name="Lapidus A."/>
            <person name="Levasseur A."/>
            <person name="Lindquist E."/>
            <person name="Lipzen A."/>
            <person name="Logrieco A.F."/>
            <person name="MacCabe A."/>
            <person name="Maekelae M.R."/>
            <person name="Malavazi I."/>
            <person name="Melin P."/>
            <person name="Meyer V."/>
            <person name="Mielnichuk N."/>
            <person name="Miskei M."/>
            <person name="Molnar A.P."/>
            <person name="Mule G."/>
            <person name="Ngan C.Y."/>
            <person name="Orejas M."/>
            <person name="Orosz E."/>
            <person name="Ouedraogo J.P."/>
            <person name="Overkamp K.M."/>
            <person name="Park H.-S."/>
            <person name="Perrone G."/>
            <person name="Piumi F."/>
            <person name="Punt P.J."/>
            <person name="Ram A.F."/>
            <person name="Ramon A."/>
            <person name="Rauscher S."/>
            <person name="Record E."/>
            <person name="Riano-Pachon D.M."/>
            <person name="Robert V."/>
            <person name="Roehrig J."/>
            <person name="Ruller R."/>
            <person name="Salamov A."/>
            <person name="Salih N.S."/>
            <person name="Samson R.A."/>
            <person name="Sandor E."/>
            <person name="Sanguinetti M."/>
            <person name="Schuetze T."/>
            <person name="Sepcic K."/>
            <person name="Shelest E."/>
            <person name="Sherlock G."/>
            <person name="Sophianopoulou V."/>
            <person name="Squina F.M."/>
            <person name="Sun H."/>
            <person name="Susca A."/>
            <person name="Todd R.B."/>
            <person name="Tsang A."/>
            <person name="Unkles S.E."/>
            <person name="van de Wiele N."/>
            <person name="van Rossen-Uffink D."/>
            <person name="Oliveira J.V."/>
            <person name="Vesth T.C."/>
            <person name="Visser J."/>
            <person name="Yu J.-H."/>
            <person name="Zhou M."/>
            <person name="Andersen M.R."/>
            <person name="Archer D.B."/>
            <person name="Baker S.E."/>
            <person name="Benoit I."/>
            <person name="Brakhage A.A."/>
            <person name="Braus G.H."/>
            <person name="Fischer R."/>
            <person name="Frisvad J.C."/>
            <person name="Goldman G.H."/>
            <person name="Houbraken J."/>
            <person name="Oakley B."/>
            <person name="Pocsi I."/>
            <person name="Scazzocchio C."/>
            <person name="Seiboth B."/>
            <person name="vanKuyk P.A."/>
            <person name="Wortman J."/>
            <person name="Dyer P.S."/>
            <person name="Grigoriev I.V."/>
        </authorList>
    </citation>
    <scope>NUCLEOTIDE SEQUENCE [LARGE SCALE GENOMIC DNA]</scope>
    <source>
        <strain evidence="3">CBS 516.65</strain>
    </source>
</reference>
<evidence type="ECO:0000313" key="2">
    <source>
        <dbReference type="EMBL" id="OJJ79919.1"/>
    </source>
</evidence>
<comment type="subcellular location">
    <subcellularLocation>
        <location evidence="1">Mitochondrion</location>
    </subcellularLocation>
</comment>
<dbReference type="Gene3D" id="3.60.160.10">
    <property type="entry name" value="Mitochondrial biogenesis AIM24"/>
    <property type="match status" value="1"/>
</dbReference>
<dbReference type="AlphaFoldDB" id="A0A1L9V7T4"/>